<accession>Q2RSS9</accession>
<name>Q2RSS9_RHORT</name>
<dbReference type="KEGG" id="rru:Rru_A2016"/>
<dbReference type="EnsemblBacteria" id="ABC22816">
    <property type="protein sequence ID" value="ABC22816"/>
    <property type="gene ID" value="Rru_A2016"/>
</dbReference>
<keyword evidence="2" id="KW-1185">Reference proteome</keyword>
<reference evidence="1 2" key="1">
    <citation type="journal article" date="2011" name="Stand. Genomic Sci.">
        <title>Complete genome sequence of Rhodospirillum rubrum type strain (S1).</title>
        <authorList>
            <person name="Munk A.C."/>
            <person name="Copeland A."/>
            <person name="Lucas S."/>
            <person name="Lapidus A."/>
            <person name="Del Rio T.G."/>
            <person name="Barry K."/>
            <person name="Detter J.C."/>
            <person name="Hammon N."/>
            <person name="Israni S."/>
            <person name="Pitluck S."/>
            <person name="Brettin T."/>
            <person name="Bruce D."/>
            <person name="Han C."/>
            <person name="Tapia R."/>
            <person name="Gilna P."/>
            <person name="Schmutz J."/>
            <person name="Larimer F."/>
            <person name="Land M."/>
            <person name="Kyrpides N.C."/>
            <person name="Mavromatis K."/>
            <person name="Richardson P."/>
            <person name="Rohde M."/>
            <person name="Goker M."/>
            <person name="Klenk H.P."/>
            <person name="Zhang Y."/>
            <person name="Roberts G.P."/>
            <person name="Reslewic S."/>
            <person name="Schwartz D.C."/>
        </authorList>
    </citation>
    <scope>NUCLEOTIDE SEQUENCE [LARGE SCALE GENOMIC DNA]</scope>
    <source>
        <strain evidence="2">ATCC 11170 / ATH 1.1.1 / DSM 467 / LMG 4362 / NCIMB 8255 / S1</strain>
    </source>
</reference>
<dbReference type="Proteomes" id="UP000001929">
    <property type="component" value="Chromosome"/>
</dbReference>
<dbReference type="HOGENOM" id="CLU_148676_0_0_5"/>
<dbReference type="EMBL" id="CP000230">
    <property type="protein sequence ID" value="ABC22816.1"/>
    <property type="molecule type" value="Genomic_DNA"/>
</dbReference>
<evidence type="ECO:0000313" key="1">
    <source>
        <dbReference type="EMBL" id="ABC22816.1"/>
    </source>
</evidence>
<dbReference type="Gene3D" id="1.10.1660.10">
    <property type="match status" value="1"/>
</dbReference>
<dbReference type="RefSeq" id="WP_011389769.1">
    <property type="nucleotide sequence ID" value="NC_007643.1"/>
</dbReference>
<sequence>MRLSERDVVASVGQLSLTHLRLWVSEGWVAPAQGEAGPAFDEIDLARVRLIWQLRSEMDLNEEAIPVVLSLIDQIHGLRQELRTLAGAVDDLPADSRAHLRRALGKRRQGEG</sequence>
<evidence type="ECO:0000313" key="2">
    <source>
        <dbReference type="Proteomes" id="UP000001929"/>
    </source>
</evidence>
<dbReference type="Pfam" id="PF13591">
    <property type="entry name" value="MerR_2"/>
    <property type="match status" value="1"/>
</dbReference>
<organism evidence="1 2">
    <name type="scientific">Rhodospirillum rubrum (strain ATCC 11170 / ATH 1.1.1 / DSM 467 / LMG 4362 / NCIMB 8255 / S1)</name>
    <dbReference type="NCBI Taxonomy" id="269796"/>
    <lineage>
        <taxon>Bacteria</taxon>
        <taxon>Pseudomonadati</taxon>
        <taxon>Pseudomonadota</taxon>
        <taxon>Alphaproteobacteria</taxon>
        <taxon>Rhodospirillales</taxon>
        <taxon>Rhodospirillaceae</taxon>
        <taxon>Rhodospirillum</taxon>
    </lineage>
</organism>
<gene>
    <name evidence="1" type="ordered locus">Rru_A2016</name>
</gene>
<proteinExistence type="predicted"/>
<protein>
    <recommendedName>
        <fullName evidence="3">Transcriptional regulator, MerR family</fullName>
    </recommendedName>
</protein>
<dbReference type="PATRIC" id="fig|269796.9.peg.2100"/>
<evidence type="ECO:0008006" key="3">
    <source>
        <dbReference type="Google" id="ProtNLM"/>
    </source>
</evidence>
<dbReference type="STRING" id="269796.Rru_A2016"/>
<dbReference type="AlphaFoldDB" id="Q2RSS9"/>
<dbReference type="eggNOG" id="COG0789">
    <property type="taxonomic scope" value="Bacteria"/>
</dbReference>